<dbReference type="GO" id="GO:0000271">
    <property type="term" value="P:polysaccharide biosynthetic process"/>
    <property type="evidence" value="ECO:0007669"/>
    <property type="project" value="TreeGrafter"/>
</dbReference>
<dbReference type="Gene3D" id="3.90.1150.10">
    <property type="entry name" value="Aspartate Aminotransferase, domain 1"/>
    <property type="match status" value="1"/>
</dbReference>
<dbReference type="EMBL" id="BEXT01000001">
    <property type="protein sequence ID" value="GBC60092.1"/>
    <property type="molecule type" value="Genomic_DNA"/>
</dbReference>
<dbReference type="CDD" id="cd00616">
    <property type="entry name" value="AHBA_syn"/>
    <property type="match status" value="1"/>
</dbReference>
<proteinExistence type="inferred from homology"/>
<evidence type="ECO:0000256" key="3">
    <source>
        <dbReference type="ARBA" id="ARBA00037999"/>
    </source>
</evidence>
<feature type="modified residue" description="N6-(pyridoxal phosphate)lysine" evidence="5">
    <location>
        <position position="183"/>
    </location>
</feature>
<comment type="similarity">
    <text evidence="3 6">Belongs to the DegT/DnrJ/EryC1 family.</text>
</comment>
<dbReference type="InterPro" id="IPR015424">
    <property type="entry name" value="PyrdxlP-dep_Trfase"/>
</dbReference>
<dbReference type="PIRSF" id="PIRSF000390">
    <property type="entry name" value="PLP_StrS"/>
    <property type="match status" value="1"/>
</dbReference>
<feature type="active site" description="Proton acceptor" evidence="4">
    <location>
        <position position="183"/>
    </location>
</feature>
<gene>
    <name evidence="7" type="ORF">DENIS_1036</name>
</gene>
<dbReference type="Gene3D" id="3.40.640.10">
    <property type="entry name" value="Type I PLP-dependent aspartate aminotransferase-like (Major domain)"/>
    <property type="match status" value="1"/>
</dbReference>
<evidence type="ECO:0000313" key="8">
    <source>
        <dbReference type="Proteomes" id="UP000288096"/>
    </source>
</evidence>
<accession>A0A401FSY4</accession>
<dbReference type="Proteomes" id="UP000288096">
    <property type="component" value="Unassembled WGS sequence"/>
</dbReference>
<organism evidence="7 8">
    <name type="scientific">Desulfonema ishimotonii</name>
    <dbReference type="NCBI Taxonomy" id="45657"/>
    <lineage>
        <taxon>Bacteria</taxon>
        <taxon>Pseudomonadati</taxon>
        <taxon>Thermodesulfobacteriota</taxon>
        <taxon>Desulfobacteria</taxon>
        <taxon>Desulfobacterales</taxon>
        <taxon>Desulfococcaceae</taxon>
        <taxon>Desulfonema</taxon>
    </lineage>
</organism>
<dbReference type="PANTHER" id="PTHR30244:SF34">
    <property type="entry name" value="DTDP-4-AMINO-4,6-DIDEOXYGALACTOSE TRANSAMINASE"/>
    <property type="match status" value="1"/>
</dbReference>
<reference evidence="8" key="1">
    <citation type="submission" date="2017-11" db="EMBL/GenBank/DDBJ databases">
        <authorList>
            <person name="Watanabe M."/>
            <person name="Kojima H."/>
        </authorList>
    </citation>
    <scope>NUCLEOTIDE SEQUENCE [LARGE SCALE GENOMIC DNA]</scope>
    <source>
        <strain evidence="8">Tokyo 01</strain>
    </source>
</reference>
<dbReference type="Pfam" id="PF01041">
    <property type="entry name" value="DegT_DnrJ_EryC1"/>
    <property type="match status" value="1"/>
</dbReference>
<keyword evidence="2 5" id="KW-0663">Pyridoxal phosphate</keyword>
<evidence type="ECO:0000256" key="6">
    <source>
        <dbReference type="RuleBase" id="RU004508"/>
    </source>
</evidence>
<dbReference type="PANTHER" id="PTHR30244">
    <property type="entry name" value="TRANSAMINASE"/>
    <property type="match status" value="1"/>
</dbReference>
<evidence type="ECO:0000256" key="5">
    <source>
        <dbReference type="PIRSR" id="PIRSR000390-2"/>
    </source>
</evidence>
<keyword evidence="8" id="KW-1185">Reference proteome</keyword>
<dbReference type="OrthoDB" id="9771070at2"/>
<dbReference type="GO" id="GO:0008483">
    <property type="term" value="F:transaminase activity"/>
    <property type="evidence" value="ECO:0007669"/>
    <property type="project" value="TreeGrafter"/>
</dbReference>
<dbReference type="GO" id="GO:0030170">
    <property type="term" value="F:pyridoxal phosphate binding"/>
    <property type="evidence" value="ECO:0007669"/>
    <property type="project" value="TreeGrafter"/>
</dbReference>
<evidence type="ECO:0000256" key="4">
    <source>
        <dbReference type="PIRSR" id="PIRSR000390-1"/>
    </source>
</evidence>
<name>A0A401FSY4_9BACT</name>
<keyword evidence="7" id="KW-0808">Transferase</keyword>
<evidence type="ECO:0000313" key="7">
    <source>
        <dbReference type="EMBL" id="GBC60092.1"/>
    </source>
</evidence>
<dbReference type="InterPro" id="IPR015421">
    <property type="entry name" value="PyrdxlP-dep_Trfase_major"/>
</dbReference>
<dbReference type="AlphaFoldDB" id="A0A401FSY4"/>
<dbReference type="InterPro" id="IPR000653">
    <property type="entry name" value="DegT/StrS_aminotransferase"/>
</dbReference>
<dbReference type="RefSeq" id="WP_124327544.1">
    <property type="nucleotide sequence ID" value="NZ_BEXT01000001.1"/>
</dbReference>
<sequence length="384" mass="42418">MRAQFLPFCRPSISEEDISAVADVLRSGWITTGSKNTEFEEKFCDYLGCAGAVAVSSATGGMHLALQALSVGPGDEVITPAMTWVSTVNLITLAGARPVFADIDRDTLMVSCDAIRSKITERTRLIIPVHFAGASADMAPIRQLSRETGIPLIEDAAHALGTGYMGEKIGRSGTAVFSFHPIKNITTGEGGMVCSDDPEFLERIRRLRFHGLGADAYDRETQSRAPQAQVLEPGFKYNMTDISAVLGLRQLARIEAFNRKRAELAARYREKLEGVEEILPLADPPCDMTHAWHLFVIRLDTDRCGMSREAFTEGLKQRNIGTGIHFLAVHLQKYYRESMGMRPGMLPNTEWNSDRICSLPLFPDMRQEDADDVVTAIREVLTHG</sequence>
<protein>
    <submittedName>
        <fullName evidence="7">UDP-4-amino-4-deoxy-L-arabinose--oxoglutarate am inotransferase</fullName>
    </submittedName>
</protein>
<dbReference type="SUPFAM" id="SSF53383">
    <property type="entry name" value="PLP-dependent transferases"/>
    <property type="match status" value="1"/>
</dbReference>
<evidence type="ECO:0000256" key="1">
    <source>
        <dbReference type="ARBA" id="ARBA00001933"/>
    </source>
</evidence>
<dbReference type="InterPro" id="IPR015422">
    <property type="entry name" value="PyrdxlP-dep_Trfase_small"/>
</dbReference>
<dbReference type="FunFam" id="3.90.1150.10:FF:000030">
    <property type="entry name" value="UDP-4-amino-4-deoxy-L-arabinose--oxoglutarate aminotransferase"/>
    <property type="match status" value="1"/>
</dbReference>
<evidence type="ECO:0000256" key="2">
    <source>
        <dbReference type="ARBA" id="ARBA00022898"/>
    </source>
</evidence>
<comment type="cofactor">
    <cofactor evidence="1">
        <name>pyridoxal 5'-phosphate</name>
        <dbReference type="ChEBI" id="CHEBI:597326"/>
    </cofactor>
</comment>
<reference evidence="8" key="2">
    <citation type="submission" date="2019-01" db="EMBL/GenBank/DDBJ databases">
        <title>Genome sequence of Desulfonema ishimotonii strain Tokyo 01.</title>
        <authorList>
            <person name="Fukui M."/>
        </authorList>
    </citation>
    <scope>NUCLEOTIDE SEQUENCE [LARGE SCALE GENOMIC DNA]</scope>
    <source>
        <strain evidence="8">Tokyo 01</strain>
    </source>
</reference>
<comment type="caution">
    <text evidence="7">The sequence shown here is derived from an EMBL/GenBank/DDBJ whole genome shotgun (WGS) entry which is preliminary data.</text>
</comment>